<keyword evidence="3" id="KW-0489">Methyltransferase</keyword>
<dbReference type="Proteomes" id="UP000254764">
    <property type="component" value="Unassembled WGS sequence"/>
</dbReference>
<keyword evidence="8" id="KW-1185">Reference proteome</keyword>
<dbReference type="InterPro" id="IPR046977">
    <property type="entry name" value="RsmC/RlmG"/>
</dbReference>
<dbReference type="InterPro" id="IPR002052">
    <property type="entry name" value="DNA_methylase_N6_adenine_CS"/>
</dbReference>
<evidence type="ECO:0000313" key="7">
    <source>
        <dbReference type="EMBL" id="SSC65862.1"/>
    </source>
</evidence>
<dbReference type="GO" id="GO:0008170">
    <property type="term" value="F:N-methyltransferase activity"/>
    <property type="evidence" value="ECO:0007669"/>
    <property type="project" value="UniProtKB-ARBA"/>
</dbReference>
<reference evidence="8" key="1">
    <citation type="submission" date="2018-07" db="EMBL/GenBank/DDBJ databases">
        <authorList>
            <person name="Peiro R."/>
            <person name="Begona"/>
            <person name="Cbmso G."/>
            <person name="Lopez M."/>
            <person name="Gonzalez S."/>
        </authorList>
    </citation>
    <scope>NUCLEOTIDE SEQUENCE [LARGE SCALE GENOMIC DNA]</scope>
</reference>
<gene>
    <name evidence="7" type="ORF">RHIZ70_1570</name>
</gene>
<organism evidence="7 8">
    <name type="scientific">Ciceribacter selenitireducens ATCC BAA-1503</name>
    <dbReference type="NCBI Taxonomy" id="1336235"/>
    <lineage>
        <taxon>Bacteria</taxon>
        <taxon>Pseudomonadati</taxon>
        <taxon>Pseudomonadota</taxon>
        <taxon>Alphaproteobacteria</taxon>
        <taxon>Hyphomicrobiales</taxon>
        <taxon>Rhizobiaceae</taxon>
        <taxon>Ciceribacter</taxon>
    </lineage>
</organism>
<dbReference type="RefSeq" id="WP_115668885.1">
    <property type="nucleotide sequence ID" value="NZ_UEYP01000001.1"/>
</dbReference>
<evidence type="ECO:0000256" key="3">
    <source>
        <dbReference type="ARBA" id="ARBA00022603"/>
    </source>
</evidence>
<dbReference type="Gene3D" id="3.40.50.150">
    <property type="entry name" value="Vaccinia Virus protein VP39"/>
    <property type="match status" value="2"/>
</dbReference>
<name>A0A376ADG3_9HYPH</name>
<evidence type="ECO:0000259" key="6">
    <source>
        <dbReference type="Pfam" id="PF05175"/>
    </source>
</evidence>
<dbReference type="GO" id="GO:0003676">
    <property type="term" value="F:nucleic acid binding"/>
    <property type="evidence" value="ECO:0007669"/>
    <property type="project" value="InterPro"/>
</dbReference>
<dbReference type="PROSITE" id="PS00092">
    <property type="entry name" value="N6_MTASE"/>
    <property type="match status" value="1"/>
</dbReference>
<evidence type="ECO:0000256" key="4">
    <source>
        <dbReference type="ARBA" id="ARBA00022679"/>
    </source>
</evidence>
<dbReference type="InterPro" id="IPR007848">
    <property type="entry name" value="Small_mtfrase_dom"/>
</dbReference>
<keyword evidence="5" id="KW-0949">S-adenosyl-L-methionine</keyword>
<accession>A0A376ADG3</accession>
<dbReference type="PANTHER" id="PTHR47816">
    <property type="entry name" value="RIBOSOMAL RNA SMALL SUBUNIT METHYLTRANSFERASE C"/>
    <property type="match status" value="1"/>
</dbReference>
<dbReference type="Pfam" id="PF05175">
    <property type="entry name" value="MTS"/>
    <property type="match status" value="1"/>
</dbReference>
<dbReference type="OrthoDB" id="9816072at2"/>
<proteinExistence type="predicted"/>
<dbReference type="SUPFAM" id="SSF53335">
    <property type="entry name" value="S-adenosyl-L-methionine-dependent methyltransferases"/>
    <property type="match status" value="1"/>
</dbReference>
<feature type="domain" description="Methyltransferase small" evidence="6">
    <location>
        <begin position="166"/>
        <end position="334"/>
    </location>
</feature>
<dbReference type="PANTHER" id="PTHR47816:SF4">
    <property type="entry name" value="RIBOSOMAL RNA SMALL SUBUNIT METHYLTRANSFERASE C"/>
    <property type="match status" value="1"/>
</dbReference>
<keyword evidence="1" id="KW-0963">Cytoplasm</keyword>
<dbReference type="InterPro" id="IPR029063">
    <property type="entry name" value="SAM-dependent_MTases_sf"/>
</dbReference>
<keyword evidence="2" id="KW-0698">rRNA processing</keyword>
<sequence>MSRETLKTLFHPFASGTVAAPGDGERFLFLGAEAGFATPAEFPAKIVPVQGHRGEFLRLQAAQLEPISRVEGENFDGALVLLGKHRGENDNRIAEALKRVKAGGLIVVAGGKEDGVQPMRKRLGGLGIEAEHMPKYHGVALWFNAPGDASAAVAKLGARDTLVDGRFHTRAGMFSHDRIDDGSELLASRLPENFDGNAADFGAGWGYLSIMLAERAPRTARIDLFEADFEALECAKANLAANCPKLSARFFWQDLTREPAKEKYDLVIMNPPFHQGHAAEPGLGQTMIKAAAQALRGGGQLLLVANRGLPYEGILAEDFREHGETCRNARFKVLWAKK</sequence>
<dbReference type="GO" id="GO:0032259">
    <property type="term" value="P:methylation"/>
    <property type="evidence" value="ECO:0007669"/>
    <property type="project" value="UniProtKB-KW"/>
</dbReference>
<dbReference type="GO" id="GO:0006364">
    <property type="term" value="P:rRNA processing"/>
    <property type="evidence" value="ECO:0007669"/>
    <property type="project" value="UniProtKB-KW"/>
</dbReference>
<evidence type="ECO:0000313" key="8">
    <source>
        <dbReference type="Proteomes" id="UP000254764"/>
    </source>
</evidence>
<dbReference type="GO" id="GO:0008757">
    <property type="term" value="F:S-adenosylmethionine-dependent methyltransferase activity"/>
    <property type="evidence" value="ECO:0007669"/>
    <property type="project" value="InterPro"/>
</dbReference>
<evidence type="ECO:0000256" key="5">
    <source>
        <dbReference type="ARBA" id="ARBA00022691"/>
    </source>
</evidence>
<dbReference type="CDD" id="cd02440">
    <property type="entry name" value="AdoMet_MTases"/>
    <property type="match status" value="1"/>
</dbReference>
<keyword evidence="4" id="KW-0808">Transferase</keyword>
<dbReference type="STRING" id="1336235.GCA_000518785_03255"/>
<evidence type="ECO:0000256" key="1">
    <source>
        <dbReference type="ARBA" id="ARBA00022490"/>
    </source>
</evidence>
<dbReference type="EMBL" id="UEYP01000001">
    <property type="protein sequence ID" value="SSC65862.1"/>
    <property type="molecule type" value="Genomic_DNA"/>
</dbReference>
<protein>
    <recommendedName>
        <fullName evidence="6">Methyltransferase small domain-containing protein</fullName>
    </recommendedName>
</protein>
<evidence type="ECO:0000256" key="2">
    <source>
        <dbReference type="ARBA" id="ARBA00022552"/>
    </source>
</evidence>
<dbReference type="AlphaFoldDB" id="A0A376ADG3"/>